<dbReference type="AlphaFoldDB" id="A0A9D2FZ90"/>
<reference evidence="2" key="1">
    <citation type="journal article" date="2021" name="PeerJ">
        <title>Extensive microbial diversity within the chicken gut microbiome revealed by metagenomics and culture.</title>
        <authorList>
            <person name="Gilroy R."/>
            <person name="Ravi A."/>
            <person name="Getino M."/>
            <person name="Pursley I."/>
            <person name="Horton D.L."/>
            <person name="Alikhan N.F."/>
            <person name="Baker D."/>
            <person name="Gharbi K."/>
            <person name="Hall N."/>
            <person name="Watson M."/>
            <person name="Adriaenssens E.M."/>
            <person name="Foster-Nyarko E."/>
            <person name="Jarju S."/>
            <person name="Secka A."/>
            <person name="Antonio M."/>
            <person name="Oren A."/>
            <person name="Chaudhuri R.R."/>
            <person name="La Ragione R."/>
            <person name="Hildebrand F."/>
            <person name="Pallen M.J."/>
        </authorList>
    </citation>
    <scope>NUCLEOTIDE SEQUENCE</scope>
    <source>
        <strain evidence="2">ChiHecec3B27-8219</strain>
    </source>
</reference>
<dbReference type="EMBL" id="DXBE01000045">
    <property type="protein sequence ID" value="HIZ69401.1"/>
    <property type="molecule type" value="Genomic_DNA"/>
</dbReference>
<gene>
    <name evidence="2" type="ORF">H9966_05885</name>
</gene>
<feature type="non-terminal residue" evidence="2">
    <location>
        <position position="254"/>
    </location>
</feature>
<protein>
    <submittedName>
        <fullName evidence="2">Uncharacterized protein</fullName>
    </submittedName>
</protein>
<sequence>MNHKYQHTAYFCLTLLFAIFVAQGAVAQDYRNITIKHKKAKWYDVREQQTQAPADDFDEDTPWQSGAKGEIQATHTSIQTIYARKGSTVRLYMTDYHPNGSMSNRTYQRWYNYQTDGLFNDGMLTRATKNLPTTIDKGTPIQNGEMYQFANGYVGQPVGTGSLYAVDFHFPENDQDYYLVGCDVSGYKDFREKYASNENNSDLLSTHYEPTLSHRYIFFIRSIEDTSTPANIALQAGKPIEVNNISMPATRINN</sequence>
<accession>A0A9D2FZ90</accession>
<evidence type="ECO:0000256" key="1">
    <source>
        <dbReference type="SAM" id="SignalP"/>
    </source>
</evidence>
<reference evidence="2" key="2">
    <citation type="submission" date="2021-04" db="EMBL/GenBank/DDBJ databases">
        <authorList>
            <person name="Gilroy R."/>
        </authorList>
    </citation>
    <scope>NUCLEOTIDE SEQUENCE</scope>
    <source>
        <strain evidence="2">ChiHecec3B27-8219</strain>
    </source>
</reference>
<comment type="caution">
    <text evidence="2">The sequence shown here is derived from an EMBL/GenBank/DDBJ whole genome shotgun (WGS) entry which is preliminary data.</text>
</comment>
<proteinExistence type="predicted"/>
<organism evidence="2 3">
    <name type="scientific">Candidatus Prevotella avicola</name>
    <dbReference type="NCBI Taxonomy" id="2838738"/>
    <lineage>
        <taxon>Bacteria</taxon>
        <taxon>Pseudomonadati</taxon>
        <taxon>Bacteroidota</taxon>
        <taxon>Bacteroidia</taxon>
        <taxon>Bacteroidales</taxon>
        <taxon>Prevotellaceae</taxon>
        <taxon>Prevotella</taxon>
    </lineage>
</organism>
<evidence type="ECO:0000313" key="2">
    <source>
        <dbReference type="EMBL" id="HIZ69401.1"/>
    </source>
</evidence>
<keyword evidence="1" id="KW-0732">Signal</keyword>
<feature type="signal peptide" evidence="1">
    <location>
        <begin position="1"/>
        <end position="27"/>
    </location>
</feature>
<feature type="chain" id="PRO_5039459488" evidence="1">
    <location>
        <begin position="28"/>
        <end position="254"/>
    </location>
</feature>
<name>A0A9D2FZ90_9BACT</name>
<dbReference type="Proteomes" id="UP000824055">
    <property type="component" value="Unassembled WGS sequence"/>
</dbReference>
<evidence type="ECO:0000313" key="3">
    <source>
        <dbReference type="Proteomes" id="UP000824055"/>
    </source>
</evidence>